<gene>
    <name evidence="1" type="ORF">K239x_06570</name>
</gene>
<evidence type="ECO:0000313" key="1">
    <source>
        <dbReference type="EMBL" id="QDT08716.1"/>
    </source>
</evidence>
<sequence length="224" mass="24912">MKTELQERSCGTTMPWQWCNLRRNPFGELTRAERAQLAVVDIQGIVQQVSQDHTAVQFIGDCGRGKTTRMLALAHAMADASYVYLPEDGPCPSIAVGRPILIDEAQRLPRKVGKAVFASGLPLVLATHRDLSRSLRRFGYSVDTQSIGAANTPELICKLLNRRVEASRREPDVAVPRLSLHDATVLVRKFGSDVRSMESYLYDVVQSQSFVSLGLDHGQMRFVD</sequence>
<dbReference type="AlphaFoldDB" id="A0A517NNL5"/>
<evidence type="ECO:0008006" key="3">
    <source>
        <dbReference type="Google" id="ProtNLM"/>
    </source>
</evidence>
<dbReference type="EMBL" id="CP036526">
    <property type="protein sequence ID" value="QDT08716.1"/>
    <property type="molecule type" value="Genomic_DNA"/>
</dbReference>
<dbReference type="InterPro" id="IPR027417">
    <property type="entry name" value="P-loop_NTPase"/>
</dbReference>
<protein>
    <recommendedName>
        <fullName evidence="3">AAA+ ATPase domain-containing protein</fullName>
    </recommendedName>
</protein>
<proteinExistence type="predicted"/>
<name>A0A517NNL5_9BACT</name>
<evidence type="ECO:0000313" key="2">
    <source>
        <dbReference type="Proteomes" id="UP000319817"/>
    </source>
</evidence>
<dbReference type="Proteomes" id="UP000319817">
    <property type="component" value="Chromosome"/>
</dbReference>
<dbReference type="OrthoDB" id="261128at2"/>
<dbReference type="SUPFAM" id="SSF52540">
    <property type="entry name" value="P-loop containing nucleoside triphosphate hydrolases"/>
    <property type="match status" value="1"/>
</dbReference>
<dbReference type="RefSeq" id="WP_145416211.1">
    <property type="nucleotide sequence ID" value="NZ_CP036526.1"/>
</dbReference>
<accession>A0A517NNL5</accession>
<keyword evidence="2" id="KW-1185">Reference proteome</keyword>
<reference evidence="1 2" key="1">
    <citation type="submission" date="2019-02" db="EMBL/GenBank/DDBJ databases">
        <title>Deep-cultivation of Planctomycetes and their phenomic and genomic characterization uncovers novel biology.</title>
        <authorList>
            <person name="Wiegand S."/>
            <person name="Jogler M."/>
            <person name="Boedeker C."/>
            <person name="Pinto D."/>
            <person name="Vollmers J."/>
            <person name="Rivas-Marin E."/>
            <person name="Kohn T."/>
            <person name="Peeters S.H."/>
            <person name="Heuer A."/>
            <person name="Rast P."/>
            <person name="Oberbeckmann S."/>
            <person name="Bunk B."/>
            <person name="Jeske O."/>
            <person name="Meyerdierks A."/>
            <person name="Storesund J.E."/>
            <person name="Kallscheuer N."/>
            <person name="Luecker S."/>
            <person name="Lage O.M."/>
            <person name="Pohl T."/>
            <person name="Merkel B.J."/>
            <person name="Hornburger P."/>
            <person name="Mueller R.-W."/>
            <person name="Bruemmer F."/>
            <person name="Labrenz M."/>
            <person name="Spormann A.M."/>
            <person name="Op den Camp H."/>
            <person name="Overmann J."/>
            <person name="Amann R."/>
            <person name="Jetten M.S.M."/>
            <person name="Mascher T."/>
            <person name="Medema M.H."/>
            <person name="Devos D.P."/>
            <person name="Kaster A.-K."/>
            <person name="Ovreas L."/>
            <person name="Rohde M."/>
            <person name="Galperin M.Y."/>
            <person name="Jogler C."/>
        </authorList>
    </citation>
    <scope>NUCLEOTIDE SEQUENCE [LARGE SCALE GENOMIC DNA]</scope>
    <source>
        <strain evidence="1 2">K23_9</strain>
    </source>
</reference>
<organism evidence="1 2">
    <name type="scientific">Stieleria marina</name>
    <dbReference type="NCBI Taxonomy" id="1930275"/>
    <lineage>
        <taxon>Bacteria</taxon>
        <taxon>Pseudomonadati</taxon>
        <taxon>Planctomycetota</taxon>
        <taxon>Planctomycetia</taxon>
        <taxon>Pirellulales</taxon>
        <taxon>Pirellulaceae</taxon>
        <taxon>Stieleria</taxon>
    </lineage>
</organism>